<evidence type="ECO:0000256" key="6">
    <source>
        <dbReference type="ARBA" id="ARBA00022691"/>
    </source>
</evidence>
<feature type="domain" description="Tetrapyrrole methylase" evidence="8">
    <location>
        <begin position="20"/>
        <end position="231"/>
    </location>
</feature>
<dbReference type="GO" id="GO:0032259">
    <property type="term" value="P:methylation"/>
    <property type="evidence" value="ECO:0007669"/>
    <property type="project" value="UniProtKB-KW"/>
</dbReference>
<dbReference type="GO" id="GO:0030788">
    <property type="term" value="F:precorrin-2 C20-methyltransferase activity"/>
    <property type="evidence" value="ECO:0007669"/>
    <property type="project" value="UniProtKB-EC"/>
</dbReference>
<dbReference type="UniPathway" id="UPA00148"/>
<evidence type="ECO:0000256" key="2">
    <source>
        <dbReference type="ARBA" id="ARBA00005879"/>
    </source>
</evidence>
<sequence>MHKTEPSSPAATTDNRPIGKLIGVGVGPGDPELLTLKAVSAIEEADVVAFHARKGGDSTARQIAQAHIRSDHIIELLEYPVTTGITDHPGGYAGAMAEFYSAAAKRLGAHLESGKTVAILALGDPMLYSSYQHLHRMLAEDFPAEIIPGIPSITAAADVLGMPLCEDEETLTVIPGTLNEATLTEKLRDTDCAVVMKLGRTFSKVKQAMIAAGVADRAFVVTRVGMPGQTHMPLLEAEPSEIPYFAVAVIPSDKQQAPSISMGHTSAIGEVVVLGLGPGAPRWTTPEVQAELKRATDIVGYSTYINRVPERAGQRRHPSDNKVEAERAAMALDMAKAGRRVAVVSSGDPGVFAMAAAVIETADDDLWRDIPIRVIPGMTAAQAVASCVGAPLGHDFGMISLSDRLKPFDIVEKRIRALAGADMAFAVYNPASKERRWQIARMRDIVAEYQSPTTAVIVARAVGSEQQKITVTTLADFDPTIVDMRTMVIIGASTTRVYETTRGEKRVFTSRRYD</sequence>
<dbReference type="Pfam" id="PF00590">
    <property type="entry name" value="TP_methylase"/>
    <property type="match status" value="2"/>
</dbReference>
<dbReference type="EMBL" id="CP011542">
    <property type="protein sequence ID" value="AKK05914.1"/>
    <property type="molecule type" value="Genomic_DNA"/>
</dbReference>
<evidence type="ECO:0000259" key="8">
    <source>
        <dbReference type="Pfam" id="PF00590"/>
    </source>
</evidence>
<keyword evidence="10" id="KW-1185">Reference proteome</keyword>
<reference evidence="9 10" key="1">
    <citation type="journal article" date="2015" name="Genome Announc.">
        <title>Complete Genome Sequence of the Type Strain Corynebacterium mustelae DSM 45274, Isolated from Various Tissues of a Male Ferret with Lethal Sepsis.</title>
        <authorList>
            <person name="Ruckert C."/>
            <person name="Eimer J."/>
            <person name="Winkler A."/>
            <person name="Tauch A."/>
        </authorList>
    </citation>
    <scope>NUCLEOTIDE SEQUENCE [LARGE SCALE GENOMIC DNA]</scope>
    <source>
        <strain evidence="9 10">DSM 45274</strain>
    </source>
</reference>
<dbReference type="NCBIfam" id="TIGR01466">
    <property type="entry name" value="cobJ_cbiH"/>
    <property type="match status" value="1"/>
</dbReference>
<dbReference type="InterPro" id="IPR051810">
    <property type="entry name" value="Precorrin_MeTrfase"/>
</dbReference>
<comment type="similarity">
    <text evidence="2 7">Belongs to the precorrin methyltransferase family.</text>
</comment>
<protein>
    <submittedName>
        <fullName evidence="9">Precorrin-2 C(20)-methyltransferase</fullName>
        <ecNumber evidence="9">2.1.1.130</ecNumber>
    </submittedName>
</protein>
<dbReference type="InterPro" id="IPR006364">
    <property type="entry name" value="CobI/CbiL/CobIJ_dom"/>
</dbReference>
<evidence type="ECO:0000256" key="1">
    <source>
        <dbReference type="ARBA" id="ARBA00004953"/>
    </source>
</evidence>
<dbReference type="InterPro" id="IPR000878">
    <property type="entry name" value="4pyrrol_Mease"/>
</dbReference>
<dbReference type="AlphaFoldDB" id="A0A0G3GXM6"/>
<organism evidence="9 10">
    <name type="scientific">Corynebacterium mustelae</name>
    <dbReference type="NCBI Taxonomy" id="571915"/>
    <lineage>
        <taxon>Bacteria</taxon>
        <taxon>Bacillati</taxon>
        <taxon>Actinomycetota</taxon>
        <taxon>Actinomycetes</taxon>
        <taxon>Mycobacteriales</taxon>
        <taxon>Corynebacteriaceae</taxon>
        <taxon>Corynebacterium</taxon>
    </lineage>
</organism>
<dbReference type="PANTHER" id="PTHR47036">
    <property type="entry name" value="COBALT-FACTOR III C(17)-METHYLTRANSFERASE-RELATED"/>
    <property type="match status" value="1"/>
</dbReference>
<evidence type="ECO:0000256" key="5">
    <source>
        <dbReference type="ARBA" id="ARBA00022679"/>
    </source>
</evidence>
<dbReference type="InterPro" id="IPR014776">
    <property type="entry name" value="4pyrrole_Mease_sub2"/>
</dbReference>
<dbReference type="CDD" id="cd11646">
    <property type="entry name" value="Precorrin_3B_C17_MT"/>
    <property type="match status" value="1"/>
</dbReference>
<dbReference type="PANTHER" id="PTHR47036:SF1">
    <property type="entry name" value="COBALT-FACTOR III C(17)-METHYLTRANSFERASE-RELATED"/>
    <property type="match status" value="1"/>
</dbReference>
<keyword evidence="4 7" id="KW-0489">Methyltransferase</keyword>
<dbReference type="OrthoDB" id="9804789at2"/>
<dbReference type="InterPro" id="IPR012382">
    <property type="entry name" value="CobI/CbiL"/>
</dbReference>
<dbReference type="CDD" id="cd11645">
    <property type="entry name" value="Precorrin_2_C20_MT"/>
    <property type="match status" value="1"/>
</dbReference>
<dbReference type="KEGG" id="cmv:CMUST_07945"/>
<keyword evidence="3" id="KW-0169">Cobalamin biosynthesis</keyword>
<dbReference type="RefSeq" id="WP_047262040.1">
    <property type="nucleotide sequence ID" value="NZ_CP011542.1"/>
</dbReference>
<comment type="pathway">
    <text evidence="1">Cofactor biosynthesis; adenosylcobalamin biosynthesis.</text>
</comment>
<dbReference type="InterPro" id="IPR003043">
    <property type="entry name" value="Uropor_MeTrfase_CS"/>
</dbReference>
<gene>
    <name evidence="9" type="primary">cobIJ</name>
    <name evidence="9" type="ORF">CMUST_07945</name>
</gene>
<evidence type="ECO:0000313" key="9">
    <source>
        <dbReference type="EMBL" id="AKK05914.1"/>
    </source>
</evidence>
<reference evidence="10" key="2">
    <citation type="submission" date="2015-05" db="EMBL/GenBank/DDBJ databases">
        <title>Complete genome sequence of Corynebacterium mustelae DSM 45274, isolated from various tissues of a male ferret with lethal sepsis.</title>
        <authorList>
            <person name="Ruckert C."/>
            <person name="Albersmeier A."/>
            <person name="Winkler A."/>
            <person name="Tauch A."/>
        </authorList>
    </citation>
    <scope>NUCLEOTIDE SEQUENCE [LARGE SCALE GENOMIC DNA]</scope>
    <source>
        <strain evidence="10">DSM 45274</strain>
    </source>
</reference>
<dbReference type="Gene3D" id="3.40.1010.10">
    <property type="entry name" value="Cobalt-precorrin-4 Transmethylase, Domain 1"/>
    <property type="match status" value="2"/>
</dbReference>
<proteinExistence type="inferred from homology"/>
<dbReference type="STRING" id="571915.CMUST_07945"/>
<accession>A0A0G3GXM6</accession>
<dbReference type="GO" id="GO:0009236">
    <property type="term" value="P:cobalamin biosynthetic process"/>
    <property type="evidence" value="ECO:0007669"/>
    <property type="project" value="UniProtKB-UniPathway"/>
</dbReference>
<dbReference type="SUPFAM" id="SSF53790">
    <property type="entry name" value="Tetrapyrrole methylase"/>
    <property type="match status" value="2"/>
</dbReference>
<evidence type="ECO:0000313" key="10">
    <source>
        <dbReference type="Proteomes" id="UP000035199"/>
    </source>
</evidence>
<dbReference type="Gene3D" id="3.30.950.10">
    <property type="entry name" value="Methyltransferase, Cobalt-precorrin-4 Transmethylase, Domain 2"/>
    <property type="match status" value="2"/>
</dbReference>
<dbReference type="InterPro" id="IPR035996">
    <property type="entry name" value="4pyrrol_Methylase_sf"/>
</dbReference>
<name>A0A0G3GXM6_9CORY</name>
<dbReference type="PATRIC" id="fig|571915.4.peg.1692"/>
<keyword evidence="5 7" id="KW-0808">Transferase</keyword>
<evidence type="ECO:0000256" key="4">
    <source>
        <dbReference type="ARBA" id="ARBA00022603"/>
    </source>
</evidence>
<evidence type="ECO:0000256" key="7">
    <source>
        <dbReference type="RuleBase" id="RU003960"/>
    </source>
</evidence>
<feature type="domain" description="Tetrapyrrole methylase" evidence="8">
    <location>
        <begin position="271"/>
        <end position="477"/>
    </location>
</feature>
<dbReference type="Proteomes" id="UP000035199">
    <property type="component" value="Chromosome"/>
</dbReference>
<dbReference type="NCBIfam" id="TIGR01467">
    <property type="entry name" value="cobI_cbiL"/>
    <property type="match status" value="1"/>
</dbReference>
<dbReference type="InterPro" id="IPR006363">
    <property type="entry name" value="Cbl_synth_CobJ/CibH_dom"/>
</dbReference>
<dbReference type="EC" id="2.1.1.130" evidence="9"/>
<dbReference type="InterPro" id="IPR014777">
    <property type="entry name" value="4pyrrole_Mease_sub1"/>
</dbReference>
<keyword evidence="6" id="KW-0949">S-adenosyl-L-methionine</keyword>
<dbReference type="PROSITE" id="PS00840">
    <property type="entry name" value="SUMT_2"/>
    <property type="match status" value="1"/>
</dbReference>
<evidence type="ECO:0000256" key="3">
    <source>
        <dbReference type="ARBA" id="ARBA00022573"/>
    </source>
</evidence>